<dbReference type="PANTHER" id="PTHR31503:SF22">
    <property type="entry name" value="VACUOLAR CALCIUM ION TRANSPORTER"/>
    <property type="match status" value="1"/>
</dbReference>
<dbReference type="InterPro" id="IPR004798">
    <property type="entry name" value="CAX-like"/>
</dbReference>
<evidence type="ECO:0000259" key="10">
    <source>
        <dbReference type="Pfam" id="PF01699"/>
    </source>
</evidence>
<keyword evidence="8 9" id="KW-0472">Membrane</keyword>
<feature type="transmembrane region" description="Helical" evidence="9">
    <location>
        <begin position="59"/>
        <end position="76"/>
    </location>
</feature>
<feature type="transmembrane region" description="Helical" evidence="9">
    <location>
        <begin position="37"/>
        <end position="53"/>
    </location>
</feature>
<evidence type="ECO:0000256" key="8">
    <source>
        <dbReference type="ARBA" id="ARBA00023136"/>
    </source>
</evidence>
<dbReference type="NCBIfam" id="TIGR00378">
    <property type="entry name" value="cax"/>
    <property type="match status" value="1"/>
</dbReference>
<comment type="subcellular location">
    <subcellularLocation>
        <location evidence="1">Endomembrane system</location>
        <topology evidence="1">Multi-pass membrane protein</topology>
    </subcellularLocation>
</comment>
<evidence type="ECO:0000256" key="7">
    <source>
        <dbReference type="ARBA" id="ARBA00023065"/>
    </source>
</evidence>
<dbReference type="AlphaFoldDB" id="A0A075HFL6"/>
<evidence type="ECO:0000256" key="3">
    <source>
        <dbReference type="ARBA" id="ARBA00022568"/>
    </source>
</evidence>
<dbReference type="PANTHER" id="PTHR31503">
    <property type="entry name" value="VACUOLAR CALCIUM ION TRANSPORTER"/>
    <property type="match status" value="1"/>
</dbReference>
<protein>
    <submittedName>
        <fullName evidence="11">Calcium/proton exchanger (ChaA, CAX)</fullName>
    </submittedName>
</protein>
<feature type="transmembrane region" description="Helical" evidence="9">
    <location>
        <begin position="345"/>
        <end position="366"/>
    </location>
</feature>
<dbReference type="NCBIfam" id="TIGR00846">
    <property type="entry name" value="caca2"/>
    <property type="match status" value="1"/>
</dbReference>
<evidence type="ECO:0000256" key="5">
    <source>
        <dbReference type="ARBA" id="ARBA00022837"/>
    </source>
</evidence>
<feature type="transmembrane region" description="Helical" evidence="9">
    <location>
        <begin position="316"/>
        <end position="339"/>
    </location>
</feature>
<dbReference type="GO" id="GO:0015369">
    <property type="term" value="F:calcium:proton antiporter activity"/>
    <property type="evidence" value="ECO:0007669"/>
    <property type="project" value="InterPro"/>
</dbReference>
<dbReference type="Pfam" id="PF01699">
    <property type="entry name" value="Na_Ca_ex"/>
    <property type="match status" value="2"/>
</dbReference>
<evidence type="ECO:0000256" key="1">
    <source>
        <dbReference type="ARBA" id="ARBA00004127"/>
    </source>
</evidence>
<keyword evidence="2" id="KW-0813">Transport</keyword>
<feature type="transmembrane region" description="Helical" evidence="9">
    <location>
        <begin position="373"/>
        <end position="392"/>
    </location>
</feature>
<feature type="transmembrane region" description="Helical" evidence="9">
    <location>
        <begin position="204"/>
        <end position="222"/>
    </location>
</feature>
<dbReference type="GO" id="GO:0016020">
    <property type="term" value="C:membrane"/>
    <property type="evidence" value="ECO:0007669"/>
    <property type="project" value="InterPro"/>
</dbReference>
<dbReference type="EMBL" id="KF901010">
    <property type="protein sequence ID" value="AIF14759.1"/>
    <property type="molecule type" value="Genomic_DNA"/>
</dbReference>
<dbReference type="InterPro" id="IPR004713">
    <property type="entry name" value="CaH_exchang"/>
</dbReference>
<keyword evidence="3" id="KW-0109">Calcium transport</keyword>
<reference evidence="11" key="1">
    <citation type="journal article" date="2014" name="Genome Biol. Evol.">
        <title>Pangenome evidence for extensive interdomain horizontal transfer affecting lineage core and shell genes in uncultured planktonic thaumarchaeota and euryarchaeota.</title>
        <authorList>
            <person name="Deschamps P."/>
            <person name="Zivanovic Y."/>
            <person name="Moreira D."/>
            <person name="Rodriguez-Valera F."/>
            <person name="Lopez-Garcia P."/>
        </authorList>
    </citation>
    <scope>NUCLEOTIDE SEQUENCE</scope>
</reference>
<organism evidence="11">
    <name type="scientific">uncultured marine group II/III euryarchaeote KM3_67_H09</name>
    <dbReference type="NCBI Taxonomy" id="1456486"/>
    <lineage>
        <taxon>Archaea</taxon>
        <taxon>Methanobacteriati</taxon>
        <taxon>Methanobacteriota</taxon>
        <taxon>environmental samples</taxon>
    </lineage>
</organism>
<proteinExistence type="predicted"/>
<keyword evidence="6 9" id="KW-1133">Transmembrane helix</keyword>
<evidence type="ECO:0000256" key="6">
    <source>
        <dbReference type="ARBA" id="ARBA00022989"/>
    </source>
</evidence>
<feature type="domain" description="Sodium/calcium exchanger membrane region" evidence="10">
    <location>
        <begin position="59"/>
        <end position="224"/>
    </location>
</feature>
<name>A0A075HFL6_9EURY</name>
<dbReference type="GO" id="GO:0012505">
    <property type="term" value="C:endomembrane system"/>
    <property type="evidence" value="ECO:0007669"/>
    <property type="project" value="UniProtKB-SubCell"/>
</dbReference>
<evidence type="ECO:0000256" key="4">
    <source>
        <dbReference type="ARBA" id="ARBA00022692"/>
    </source>
</evidence>
<evidence type="ECO:0000256" key="9">
    <source>
        <dbReference type="SAM" id="Phobius"/>
    </source>
</evidence>
<dbReference type="Gene3D" id="1.20.1420.30">
    <property type="entry name" value="NCX, central ion-binding region"/>
    <property type="match status" value="1"/>
</dbReference>
<feature type="transmembrane region" description="Helical" evidence="9">
    <location>
        <begin position="170"/>
        <end position="192"/>
    </location>
</feature>
<feature type="domain" description="Sodium/calcium exchanger membrane region" evidence="10">
    <location>
        <begin position="249"/>
        <end position="391"/>
    </location>
</feature>
<accession>A0A075HFL6</accession>
<sequence>MPIPQHNMAEAIDGDAVAIELGWEGVIELLDPRQSKLSIMLIFVPLAIYFSIFTHNAPMAFATSMAAIMPLAYLMGEATEQIALKTNESIGGLLNATFGNAAEMIIAVLAVLAAATAIKEGDTETAATMISVVQASLIGSILGNLLLVLGLAFVWGGIHHKVQQFSDTQVGANVSLLFLAVIALILPTVYQFTGNGHEEAIVTLSRVTAGILLMMYGLFLLFQFRTHTELFATDGGHDEEPVMAKKQAMTLLIGATVMVAWMAEIMVHSIQSAADEWGLPTLFIGVILLPLFGNAAEHFTAVSVAGKNKMDLSFSIAVGSSTQIAVFVAPAVVMLAWMIGVPLTFQFGLLETLATFLAVLITNSIAADGKSNWLEGSMLLATYVILAVAFFLY</sequence>
<dbReference type="InterPro" id="IPR044880">
    <property type="entry name" value="NCX_ion-bd_dom_sf"/>
</dbReference>
<feature type="transmembrane region" description="Helical" evidence="9">
    <location>
        <begin position="251"/>
        <end position="271"/>
    </location>
</feature>
<dbReference type="InterPro" id="IPR004837">
    <property type="entry name" value="NaCa_Exmemb"/>
</dbReference>
<dbReference type="GO" id="GO:0006874">
    <property type="term" value="P:intracellular calcium ion homeostasis"/>
    <property type="evidence" value="ECO:0007669"/>
    <property type="project" value="TreeGrafter"/>
</dbReference>
<feature type="transmembrane region" description="Helical" evidence="9">
    <location>
        <begin position="97"/>
        <end position="118"/>
    </location>
</feature>
<evidence type="ECO:0000256" key="2">
    <source>
        <dbReference type="ARBA" id="ARBA00022448"/>
    </source>
</evidence>
<keyword evidence="5" id="KW-0106">Calcium</keyword>
<feature type="transmembrane region" description="Helical" evidence="9">
    <location>
        <begin position="277"/>
        <end position="296"/>
    </location>
</feature>
<evidence type="ECO:0000313" key="11">
    <source>
        <dbReference type="EMBL" id="AIF14759.1"/>
    </source>
</evidence>
<gene>
    <name evidence="11" type="primary">CAX</name>
    <name evidence="11" type="synonym">chaA</name>
</gene>
<feature type="transmembrane region" description="Helical" evidence="9">
    <location>
        <begin position="138"/>
        <end position="158"/>
    </location>
</feature>
<keyword evidence="4 9" id="KW-0812">Transmembrane</keyword>
<keyword evidence="7" id="KW-0406">Ion transport</keyword>